<evidence type="ECO:0000256" key="12">
    <source>
        <dbReference type="ARBA" id="ARBA00031421"/>
    </source>
</evidence>
<evidence type="ECO:0000256" key="10">
    <source>
        <dbReference type="ARBA" id="ARBA00023096"/>
    </source>
</evidence>
<keyword evidence="11" id="KW-0718">Serine biosynthesis</keyword>
<evidence type="ECO:0000256" key="7">
    <source>
        <dbReference type="ARBA" id="ARBA00022605"/>
    </source>
</evidence>
<evidence type="ECO:0000256" key="2">
    <source>
        <dbReference type="ARBA" id="ARBA00005099"/>
    </source>
</evidence>
<keyword evidence="6 17" id="KW-0032">Aminotransferase</keyword>
<keyword evidence="9" id="KW-0663">Pyridoxal phosphate</keyword>
<protein>
    <recommendedName>
        <fullName evidence="4">phosphoserine transaminase</fullName>
        <ecNumber evidence="4">2.6.1.52</ecNumber>
    </recommendedName>
    <alternativeName>
        <fullName evidence="12">Phosphohydroxythreonine aminotransferase</fullName>
    </alternativeName>
</protein>
<feature type="region of interest" description="Disordered" evidence="15">
    <location>
        <begin position="1"/>
        <end position="31"/>
    </location>
</feature>
<dbReference type="EMBL" id="QFYR01000001">
    <property type="protein sequence ID" value="RAK58251.1"/>
    <property type="molecule type" value="Genomic_DNA"/>
</dbReference>
<evidence type="ECO:0000256" key="9">
    <source>
        <dbReference type="ARBA" id="ARBA00022898"/>
    </source>
</evidence>
<dbReference type="OrthoDB" id="9772439at2"/>
<dbReference type="GO" id="GO:0006564">
    <property type="term" value="P:L-serine biosynthetic process"/>
    <property type="evidence" value="ECO:0007669"/>
    <property type="project" value="UniProtKB-KW"/>
</dbReference>
<gene>
    <name evidence="17" type="ORF">DJ018_06205</name>
</gene>
<dbReference type="InterPro" id="IPR022278">
    <property type="entry name" value="Pser_aminoTfrase"/>
</dbReference>
<reference evidence="18" key="1">
    <citation type="submission" date="2018-05" db="EMBL/GenBank/DDBJ databases">
        <authorList>
            <person name="Li X."/>
        </authorList>
    </citation>
    <scope>NUCLEOTIDE SEQUENCE [LARGE SCALE GENOMIC DNA]</scope>
    <source>
        <strain evidence="18">YIM 73061</strain>
    </source>
</reference>
<dbReference type="InterPro" id="IPR000192">
    <property type="entry name" value="Aminotrans_V_dom"/>
</dbReference>
<dbReference type="CDD" id="cd01494">
    <property type="entry name" value="AAT_I"/>
    <property type="match status" value="1"/>
</dbReference>
<dbReference type="GO" id="GO:0008615">
    <property type="term" value="P:pyridoxine biosynthetic process"/>
    <property type="evidence" value="ECO:0007669"/>
    <property type="project" value="UniProtKB-KW"/>
</dbReference>
<keyword evidence="10" id="KW-0664">Pyridoxine biosynthesis</keyword>
<feature type="domain" description="Aminotransferase class V" evidence="16">
    <location>
        <begin position="135"/>
        <end position="346"/>
    </location>
</feature>
<dbReference type="GO" id="GO:0019265">
    <property type="term" value="P:glycine biosynthetic process, by transamination of glyoxylate"/>
    <property type="evidence" value="ECO:0007669"/>
    <property type="project" value="TreeGrafter"/>
</dbReference>
<dbReference type="InterPro" id="IPR015421">
    <property type="entry name" value="PyrdxlP-dep_Trfase_major"/>
</dbReference>
<evidence type="ECO:0000256" key="14">
    <source>
        <dbReference type="ARBA" id="ARBA00049007"/>
    </source>
</evidence>
<dbReference type="AlphaFoldDB" id="A0A328AVQ4"/>
<comment type="catalytic activity">
    <reaction evidence="13">
        <text>4-(phosphooxy)-L-threonine + 2-oxoglutarate = (R)-3-hydroxy-2-oxo-4-phosphooxybutanoate + L-glutamate</text>
        <dbReference type="Rhea" id="RHEA:16573"/>
        <dbReference type="ChEBI" id="CHEBI:16810"/>
        <dbReference type="ChEBI" id="CHEBI:29985"/>
        <dbReference type="ChEBI" id="CHEBI:58452"/>
        <dbReference type="ChEBI" id="CHEBI:58538"/>
        <dbReference type="EC" id="2.6.1.52"/>
    </reaction>
</comment>
<dbReference type="Proteomes" id="UP000249725">
    <property type="component" value="Unassembled WGS sequence"/>
</dbReference>
<evidence type="ECO:0000256" key="13">
    <source>
        <dbReference type="ARBA" id="ARBA00047630"/>
    </source>
</evidence>
<evidence type="ECO:0000313" key="18">
    <source>
        <dbReference type="Proteomes" id="UP000249725"/>
    </source>
</evidence>
<dbReference type="GO" id="GO:0004648">
    <property type="term" value="F:O-phospho-L-serine:2-oxoglutarate aminotransferase activity"/>
    <property type="evidence" value="ECO:0007669"/>
    <property type="project" value="UniProtKB-EC"/>
</dbReference>
<evidence type="ECO:0000313" key="17">
    <source>
        <dbReference type="EMBL" id="RAK58251.1"/>
    </source>
</evidence>
<keyword evidence="8 17" id="KW-0808">Transferase</keyword>
<dbReference type="NCBIfam" id="TIGR01365">
    <property type="entry name" value="serC_2"/>
    <property type="match status" value="1"/>
</dbReference>
<keyword evidence="18" id="KW-1185">Reference proteome</keyword>
<accession>A0A328AVQ4</accession>
<evidence type="ECO:0000256" key="1">
    <source>
        <dbReference type="ARBA" id="ARBA00001933"/>
    </source>
</evidence>
<comment type="caution">
    <text evidence="17">The sequence shown here is derived from an EMBL/GenBank/DDBJ whole genome shotgun (WGS) entry which is preliminary data.</text>
</comment>
<evidence type="ECO:0000259" key="16">
    <source>
        <dbReference type="Pfam" id="PF00266"/>
    </source>
</evidence>
<evidence type="ECO:0000256" key="15">
    <source>
        <dbReference type="SAM" id="MobiDB-lite"/>
    </source>
</evidence>
<dbReference type="PANTHER" id="PTHR21152:SF40">
    <property type="entry name" value="ALANINE--GLYOXYLATE AMINOTRANSFERASE"/>
    <property type="match status" value="1"/>
</dbReference>
<evidence type="ECO:0000256" key="11">
    <source>
        <dbReference type="ARBA" id="ARBA00023299"/>
    </source>
</evidence>
<dbReference type="GO" id="GO:0008453">
    <property type="term" value="F:alanine-glyoxylate transaminase activity"/>
    <property type="evidence" value="ECO:0007669"/>
    <property type="project" value="TreeGrafter"/>
</dbReference>
<name>A0A328AVQ4_9CAUL</name>
<dbReference type="EC" id="2.6.1.52" evidence="4"/>
<evidence type="ECO:0000256" key="4">
    <source>
        <dbReference type="ARBA" id="ARBA00013030"/>
    </source>
</evidence>
<evidence type="ECO:0000256" key="5">
    <source>
        <dbReference type="ARBA" id="ARBA00022490"/>
    </source>
</evidence>
<keyword evidence="7" id="KW-0028">Amino-acid biosynthesis</keyword>
<dbReference type="InterPro" id="IPR015424">
    <property type="entry name" value="PyrdxlP-dep_Trfase"/>
</dbReference>
<dbReference type="Gene3D" id="3.90.1150.10">
    <property type="entry name" value="Aspartate Aminotransferase, domain 1"/>
    <property type="match status" value="1"/>
</dbReference>
<dbReference type="NCBIfam" id="NF002841">
    <property type="entry name" value="PRK03080.1-2"/>
    <property type="match status" value="1"/>
</dbReference>
<dbReference type="SUPFAM" id="SSF53383">
    <property type="entry name" value="PLP-dependent transferases"/>
    <property type="match status" value="1"/>
</dbReference>
<keyword evidence="5" id="KW-0963">Cytoplasm</keyword>
<dbReference type="Pfam" id="PF00266">
    <property type="entry name" value="Aminotran_5"/>
    <property type="match status" value="1"/>
</dbReference>
<evidence type="ECO:0000256" key="6">
    <source>
        <dbReference type="ARBA" id="ARBA00022576"/>
    </source>
</evidence>
<organism evidence="17 18">
    <name type="scientific">Phenylobacterium deserti</name>
    <dbReference type="NCBI Taxonomy" id="1914756"/>
    <lineage>
        <taxon>Bacteria</taxon>
        <taxon>Pseudomonadati</taxon>
        <taxon>Pseudomonadota</taxon>
        <taxon>Alphaproteobacteria</taxon>
        <taxon>Caulobacterales</taxon>
        <taxon>Caulobacteraceae</taxon>
        <taxon>Phenylobacterium</taxon>
    </lineage>
</organism>
<dbReference type="InterPro" id="IPR015422">
    <property type="entry name" value="PyrdxlP-dep_Trfase_small"/>
</dbReference>
<dbReference type="Gene3D" id="3.40.640.10">
    <property type="entry name" value="Type I PLP-dependent aspartate aminotransferase-like (Major domain)"/>
    <property type="match status" value="1"/>
</dbReference>
<comment type="pathway">
    <text evidence="2">Amino-acid biosynthesis; L-serine biosynthesis; L-serine from 3-phospho-D-glycerate: step 2/3.</text>
</comment>
<evidence type="ECO:0000256" key="8">
    <source>
        <dbReference type="ARBA" id="ARBA00022679"/>
    </source>
</evidence>
<comment type="catalytic activity">
    <reaction evidence="14">
        <text>O-phospho-L-serine + 2-oxoglutarate = 3-phosphooxypyruvate + L-glutamate</text>
        <dbReference type="Rhea" id="RHEA:14329"/>
        <dbReference type="ChEBI" id="CHEBI:16810"/>
        <dbReference type="ChEBI" id="CHEBI:18110"/>
        <dbReference type="ChEBI" id="CHEBI:29985"/>
        <dbReference type="ChEBI" id="CHEBI:57524"/>
        <dbReference type="EC" id="2.6.1.52"/>
    </reaction>
</comment>
<dbReference type="UniPathway" id="UPA00135">
    <property type="reaction ID" value="UER00197"/>
</dbReference>
<dbReference type="RefSeq" id="WP_111514701.1">
    <property type="nucleotide sequence ID" value="NZ_QFYR01000001.1"/>
</dbReference>
<dbReference type="InterPro" id="IPR006271">
    <property type="entry name" value="Pser_aminoTfrase_methanosarc"/>
</dbReference>
<dbReference type="GO" id="GO:0004760">
    <property type="term" value="F:L-serine-pyruvate transaminase activity"/>
    <property type="evidence" value="ECO:0007669"/>
    <property type="project" value="TreeGrafter"/>
</dbReference>
<dbReference type="PIRSF" id="PIRSF000525">
    <property type="entry name" value="SerC"/>
    <property type="match status" value="1"/>
</dbReference>
<comment type="similarity">
    <text evidence="3">Belongs to the class-V pyridoxal-phosphate-dependent aminotransferase family. SerC subfamily.</text>
</comment>
<dbReference type="PANTHER" id="PTHR21152">
    <property type="entry name" value="AMINOTRANSFERASE CLASS V"/>
    <property type="match status" value="1"/>
</dbReference>
<proteinExistence type="inferred from homology"/>
<comment type="cofactor">
    <cofactor evidence="1">
        <name>pyridoxal 5'-phosphate</name>
        <dbReference type="ChEBI" id="CHEBI:597326"/>
    </cofactor>
</comment>
<sequence length="390" mass="42240">MAMTTAKPAMRPARPEFSSGPCAKRPGWSPENLQNAVLGRSHRSKLGKSRLKEAIDRTREVLQVPDDYLIGIVPGSDTGAVEMALWSMLGPKPVQLLAFESFGKDWVTDVTKQLKIEAEVLGAPYGELPDLAKVRKDADLVFTWNGTTSGVRVPNADFIAADREGVTICDATSAAFAQELDWAKLDVVTFSWQKALGGEAAHGVLILGPRAVQRLESYTPAWPMPKLFRMTKGGKVNLEIFEGSTINTPSMLCVEDYLDALKWAANIGGLTEMKRRADANLAVLEAWAEKTPWVAFLAEDKAIRSNTSVCLKVVDPRVTGLAPDAQADFAKKLASALEKEGVALDVGGYRDAPPGLRIWCGATVDTSDLDALTPWLDWAFESVAGQLQAA</sequence>
<evidence type="ECO:0000256" key="3">
    <source>
        <dbReference type="ARBA" id="ARBA00006904"/>
    </source>
</evidence>